<dbReference type="RefSeq" id="WP_184493410.1">
    <property type="nucleotide sequence ID" value="NZ_JACIJO010000001.1"/>
</dbReference>
<reference evidence="1 2" key="1">
    <citation type="submission" date="2020-08" db="EMBL/GenBank/DDBJ databases">
        <title>Genomic Encyclopedia of Type Strains, Phase IV (KMG-IV): sequencing the most valuable type-strain genomes for metagenomic binning, comparative biology and taxonomic classification.</title>
        <authorList>
            <person name="Goeker M."/>
        </authorList>
    </citation>
    <scope>NUCLEOTIDE SEQUENCE [LARGE SCALE GENOMIC DNA]</scope>
    <source>
        <strain evidence="1 2">DSM 102044</strain>
    </source>
</reference>
<sequence>MKKLKHINKAAVIITLFFTFSCTEGFEEINTNPNSPEAIGPQFLLSNVISVAANENTYTQGFRLANYLAQYAASVEFERIDRYEMGSNAQYWNGIYRLLNDIESIQTNPATNEAYNAVADIMKAYLFSQLTDMWGDVPYSEALAAKSGVYNPAYDTQEKIYLDPEIGILALLKKSAATLNTTGTSIQGDMMFNNNLEKWRRFANSLRVRYILRISKRMTDFSELQALVDENELMLSNADNAVVPYLSSAPNQWPMSQSALGLYQEHRMTLTVDSVLKAWDDPRQLVLYKPTQKSVTDGNPEFKGLQNGLNRETINGRGINLNDISLFGAIFRDVPDGVDGQFMQYSELQFALAEAVARGYINGDAKAYYEKGIAASFDYYDTTIPAGYFERPNVALNRTDDLTKILTQKWLSLISNGHEAWFNIRRTGIPALTPGPDNLNDDKYPVRYLYPESEQAVNNENYQAAASRMGGDNINSKVWWEK</sequence>
<evidence type="ECO:0000313" key="1">
    <source>
        <dbReference type="EMBL" id="MBB6325261.1"/>
    </source>
</evidence>
<protein>
    <recommendedName>
        <fullName evidence="3">SusD/RagB family nutrient-binding outer membrane lipoprotein</fullName>
    </recommendedName>
</protein>
<comment type="caution">
    <text evidence="1">The sequence shown here is derived from an EMBL/GenBank/DDBJ whole genome shotgun (WGS) entry which is preliminary data.</text>
</comment>
<evidence type="ECO:0008006" key="3">
    <source>
        <dbReference type="Google" id="ProtNLM"/>
    </source>
</evidence>
<dbReference type="InterPro" id="IPR041662">
    <property type="entry name" value="SusD-like_2"/>
</dbReference>
<dbReference type="Gene3D" id="1.25.40.390">
    <property type="match status" value="1"/>
</dbReference>
<dbReference type="Proteomes" id="UP000588604">
    <property type="component" value="Unassembled WGS sequence"/>
</dbReference>
<dbReference type="EMBL" id="JACIJO010000001">
    <property type="protein sequence ID" value="MBB6325261.1"/>
    <property type="molecule type" value="Genomic_DNA"/>
</dbReference>
<gene>
    <name evidence="1" type="ORF">FHS59_000876</name>
</gene>
<dbReference type="SUPFAM" id="SSF48452">
    <property type="entry name" value="TPR-like"/>
    <property type="match status" value="1"/>
</dbReference>
<proteinExistence type="predicted"/>
<dbReference type="Pfam" id="PF12771">
    <property type="entry name" value="SusD-like_2"/>
    <property type="match status" value="1"/>
</dbReference>
<evidence type="ECO:0000313" key="2">
    <source>
        <dbReference type="Proteomes" id="UP000588604"/>
    </source>
</evidence>
<name>A0A841MTD1_9BACT</name>
<dbReference type="PROSITE" id="PS51257">
    <property type="entry name" value="PROKAR_LIPOPROTEIN"/>
    <property type="match status" value="1"/>
</dbReference>
<dbReference type="AlphaFoldDB" id="A0A841MTD1"/>
<organism evidence="1 2">
    <name type="scientific">Algoriphagus iocasae</name>
    <dbReference type="NCBI Taxonomy" id="1836499"/>
    <lineage>
        <taxon>Bacteria</taxon>
        <taxon>Pseudomonadati</taxon>
        <taxon>Bacteroidota</taxon>
        <taxon>Cytophagia</taxon>
        <taxon>Cytophagales</taxon>
        <taxon>Cyclobacteriaceae</taxon>
        <taxon>Algoriphagus</taxon>
    </lineage>
</organism>
<keyword evidence="2" id="KW-1185">Reference proteome</keyword>
<accession>A0A841MTD1</accession>
<dbReference type="InterPro" id="IPR011990">
    <property type="entry name" value="TPR-like_helical_dom_sf"/>
</dbReference>